<accession>A0A518JRH7</accession>
<dbReference type="Proteomes" id="UP000315082">
    <property type="component" value="Chromosome"/>
</dbReference>
<reference evidence="3 4" key="1">
    <citation type="submission" date="2019-02" db="EMBL/GenBank/DDBJ databases">
        <title>Deep-cultivation of Planctomycetes and their phenomic and genomic characterization uncovers novel biology.</title>
        <authorList>
            <person name="Wiegand S."/>
            <person name="Jogler M."/>
            <person name="Boedeker C."/>
            <person name="Pinto D."/>
            <person name="Vollmers J."/>
            <person name="Rivas-Marin E."/>
            <person name="Kohn T."/>
            <person name="Peeters S.H."/>
            <person name="Heuer A."/>
            <person name="Rast P."/>
            <person name="Oberbeckmann S."/>
            <person name="Bunk B."/>
            <person name="Jeske O."/>
            <person name="Meyerdierks A."/>
            <person name="Storesund J.E."/>
            <person name="Kallscheuer N."/>
            <person name="Luecker S."/>
            <person name="Lage O.M."/>
            <person name="Pohl T."/>
            <person name="Merkel B.J."/>
            <person name="Hornburger P."/>
            <person name="Mueller R.-W."/>
            <person name="Bruemmer F."/>
            <person name="Labrenz M."/>
            <person name="Spormann A.M."/>
            <person name="Op den Camp H."/>
            <person name="Overmann J."/>
            <person name="Amann R."/>
            <person name="Jetten M.S.M."/>
            <person name="Mascher T."/>
            <person name="Medema M.H."/>
            <person name="Devos D.P."/>
            <person name="Kaster A.-K."/>
            <person name="Ovreas L."/>
            <person name="Rohde M."/>
            <person name="Galperin M.Y."/>
            <person name="Jogler C."/>
        </authorList>
    </citation>
    <scope>NUCLEOTIDE SEQUENCE [LARGE SCALE GENOMIC DNA]</scope>
    <source>
        <strain evidence="3 4">Poly24</strain>
    </source>
</reference>
<keyword evidence="2" id="KW-0812">Transmembrane</keyword>
<dbReference type="KEGG" id="rcf:Poly24_18500"/>
<evidence type="ECO:0000313" key="3">
    <source>
        <dbReference type="EMBL" id="QDV68142.1"/>
    </source>
</evidence>
<feature type="transmembrane region" description="Helical" evidence="2">
    <location>
        <begin position="20"/>
        <end position="44"/>
    </location>
</feature>
<keyword evidence="2" id="KW-0472">Membrane</keyword>
<feature type="transmembrane region" description="Helical" evidence="2">
    <location>
        <begin position="91"/>
        <end position="116"/>
    </location>
</feature>
<evidence type="ECO:0000256" key="2">
    <source>
        <dbReference type="SAM" id="Phobius"/>
    </source>
</evidence>
<gene>
    <name evidence="3" type="ORF">Poly24_18500</name>
</gene>
<feature type="transmembrane region" description="Helical" evidence="2">
    <location>
        <begin position="51"/>
        <end position="71"/>
    </location>
</feature>
<feature type="region of interest" description="Disordered" evidence="1">
    <location>
        <begin position="132"/>
        <end position="160"/>
    </location>
</feature>
<keyword evidence="4" id="KW-1185">Reference proteome</keyword>
<dbReference type="AlphaFoldDB" id="A0A518JRH7"/>
<evidence type="ECO:0000313" key="4">
    <source>
        <dbReference type="Proteomes" id="UP000315082"/>
    </source>
</evidence>
<dbReference type="EMBL" id="CP036348">
    <property type="protein sequence ID" value="QDV68142.1"/>
    <property type="molecule type" value="Genomic_DNA"/>
</dbReference>
<proteinExistence type="predicted"/>
<protein>
    <recommendedName>
        <fullName evidence="5">Transmembrane protein</fullName>
    </recommendedName>
</protein>
<keyword evidence="2" id="KW-1133">Transmembrane helix</keyword>
<evidence type="ECO:0008006" key="5">
    <source>
        <dbReference type="Google" id="ProtNLM"/>
    </source>
</evidence>
<sequence length="180" mass="18918">MDGRPRLGTIIDMKAITEIVGVSTIGITCLLGSITLASAIYLIVKVRRLPAMAAFVPVAAAPAVLGLFQTAVSFVRELSLCLESGSNDMNLVLLLALCCVPTLFGLLASLPAYLVISIGLFVQTLKIPQATASPAVGSGKPRSSSKWPISARSAAKNDRREAIAESGSYLTLDPPEDIDY</sequence>
<evidence type="ECO:0000256" key="1">
    <source>
        <dbReference type="SAM" id="MobiDB-lite"/>
    </source>
</evidence>
<organism evidence="3 4">
    <name type="scientific">Rosistilla carotiformis</name>
    <dbReference type="NCBI Taxonomy" id="2528017"/>
    <lineage>
        <taxon>Bacteria</taxon>
        <taxon>Pseudomonadati</taxon>
        <taxon>Planctomycetota</taxon>
        <taxon>Planctomycetia</taxon>
        <taxon>Pirellulales</taxon>
        <taxon>Pirellulaceae</taxon>
        <taxon>Rosistilla</taxon>
    </lineage>
</organism>
<name>A0A518JRH7_9BACT</name>